<dbReference type="InterPro" id="IPR029526">
    <property type="entry name" value="PGBD"/>
</dbReference>
<sequence>MSSTLQDSSHESDNGVVVKDSGDESDASTGETGNDSDDEPPGRRAKRQPQVEQSPVQIFTAQSRHQWATYLSLARLQVCYTPGGSLTVDEQFIPTRGRCNFRQYMTSKPGKCALKTFWCCDSNTAYPLNSEVYLGHHAGATAAANANRIRNLVKRLVHPWINTGGIITADNYFTSAELAKNLLGVQTTLVGTIRQNKKEIPRGLQPNAQRLEQSSIFSFDRQLTLVSYVPKKSHAVIPLSSFHHDQTIVDDAKKKREIILHYNDTKGGVDHMNQMVQTYSCKRTTKRWPITFFFNILDIDPLAAFLTSTTKTPQWNEKKNYRRRLFLIELGYDLIQSHLDRRRQQPHALQQTVRIAIQALGLTVTTSHPTIVSASTGKQRCHLCPRERDRKITTQLFVLCVTKHYQEKCGL</sequence>
<reference evidence="3" key="1">
    <citation type="submission" date="2021-02" db="EMBL/GenBank/DDBJ databases">
        <authorList>
            <person name="Nowell W R."/>
        </authorList>
    </citation>
    <scope>NUCLEOTIDE SEQUENCE</scope>
</reference>
<name>A0A815XS15_ADIRI</name>
<keyword evidence="4" id="KW-1185">Reference proteome</keyword>
<evidence type="ECO:0000259" key="2">
    <source>
        <dbReference type="Pfam" id="PF13843"/>
    </source>
</evidence>
<feature type="domain" description="PiggyBac transposable element-derived protein" evidence="2">
    <location>
        <begin position="75"/>
        <end position="299"/>
    </location>
</feature>
<gene>
    <name evidence="3" type="ORF">XAT740_LOCUS43672</name>
</gene>
<dbReference type="Proteomes" id="UP000663828">
    <property type="component" value="Unassembled WGS sequence"/>
</dbReference>
<organism evidence="3 4">
    <name type="scientific">Adineta ricciae</name>
    <name type="common">Rotifer</name>
    <dbReference type="NCBI Taxonomy" id="249248"/>
    <lineage>
        <taxon>Eukaryota</taxon>
        <taxon>Metazoa</taxon>
        <taxon>Spiralia</taxon>
        <taxon>Gnathifera</taxon>
        <taxon>Rotifera</taxon>
        <taxon>Eurotatoria</taxon>
        <taxon>Bdelloidea</taxon>
        <taxon>Adinetida</taxon>
        <taxon>Adinetidae</taxon>
        <taxon>Adineta</taxon>
    </lineage>
</organism>
<evidence type="ECO:0000256" key="1">
    <source>
        <dbReference type="SAM" id="MobiDB-lite"/>
    </source>
</evidence>
<feature type="region of interest" description="Disordered" evidence="1">
    <location>
        <begin position="1"/>
        <end position="58"/>
    </location>
</feature>
<protein>
    <recommendedName>
        <fullName evidence="2">PiggyBac transposable element-derived protein domain-containing protein</fullName>
    </recommendedName>
</protein>
<dbReference type="PANTHER" id="PTHR46599:SF6">
    <property type="entry name" value="DUAL SPECIFICITY PHOSPHATASE 26"/>
    <property type="match status" value="1"/>
</dbReference>
<accession>A0A815XS15</accession>
<comment type="caution">
    <text evidence="3">The sequence shown here is derived from an EMBL/GenBank/DDBJ whole genome shotgun (WGS) entry which is preliminary data.</text>
</comment>
<evidence type="ECO:0000313" key="4">
    <source>
        <dbReference type="Proteomes" id="UP000663828"/>
    </source>
</evidence>
<dbReference type="Pfam" id="PF13843">
    <property type="entry name" value="DDE_Tnp_1_7"/>
    <property type="match status" value="1"/>
</dbReference>
<dbReference type="AlphaFoldDB" id="A0A815XS15"/>
<dbReference type="EMBL" id="CAJNOR010005419">
    <property type="protein sequence ID" value="CAF1561714.1"/>
    <property type="molecule type" value="Genomic_DNA"/>
</dbReference>
<evidence type="ECO:0000313" key="3">
    <source>
        <dbReference type="EMBL" id="CAF1561714.1"/>
    </source>
</evidence>
<proteinExistence type="predicted"/>
<dbReference type="PANTHER" id="PTHR46599">
    <property type="entry name" value="PIGGYBAC TRANSPOSABLE ELEMENT-DERIVED PROTEIN 4"/>
    <property type="match status" value="1"/>
</dbReference>